<organism evidence="2 3">
    <name type="scientific">Entamoeba invadens IP1</name>
    <dbReference type="NCBI Taxonomy" id="370355"/>
    <lineage>
        <taxon>Eukaryota</taxon>
        <taxon>Amoebozoa</taxon>
        <taxon>Evosea</taxon>
        <taxon>Archamoebae</taxon>
        <taxon>Mastigamoebida</taxon>
        <taxon>Entamoebidae</taxon>
        <taxon>Entamoeba</taxon>
    </lineage>
</organism>
<dbReference type="KEGG" id="eiv:EIN_377180"/>
<evidence type="ECO:0000313" key="2">
    <source>
        <dbReference type="EMBL" id="ELP83493.1"/>
    </source>
</evidence>
<proteinExistence type="predicted"/>
<dbReference type="AlphaFoldDB" id="A0A0A1TW35"/>
<keyword evidence="3" id="KW-1185">Reference proteome</keyword>
<dbReference type="OMA" id="NVHGHTH"/>
<dbReference type="PANTHER" id="PTHR37523:SF1">
    <property type="entry name" value="CALCINEURIN-LIKE PHOSPHOESTERASE DOMAIN-CONTAINING PROTEIN"/>
    <property type="match status" value="1"/>
</dbReference>
<dbReference type="VEuPathDB" id="AmoebaDB:EIN_377180"/>
<reference evidence="2 3" key="1">
    <citation type="submission" date="2012-10" db="EMBL/GenBank/DDBJ databases">
        <authorList>
            <person name="Zafar N."/>
            <person name="Inman J."/>
            <person name="Hall N."/>
            <person name="Lorenzi H."/>
            <person name="Caler E."/>
        </authorList>
    </citation>
    <scope>NUCLEOTIDE SEQUENCE [LARGE SCALE GENOMIC DNA]</scope>
    <source>
        <strain evidence="2 3">IP1</strain>
    </source>
</reference>
<dbReference type="EMBL" id="KB207268">
    <property type="protein sequence ID" value="ELP83493.1"/>
    <property type="molecule type" value="Genomic_DNA"/>
</dbReference>
<name>A0A0A1TW35_ENTIV</name>
<protein>
    <recommendedName>
        <fullName evidence="1">Calcineurin-like phosphoesterase domain-containing protein</fullName>
    </recommendedName>
</protein>
<dbReference type="OrthoDB" id="2412157at2759"/>
<accession>A0A0A1TW35</accession>
<dbReference type="SUPFAM" id="SSF56300">
    <property type="entry name" value="Metallo-dependent phosphatases"/>
    <property type="match status" value="1"/>
</dbReference>
<dbReference type="Gene3D" id="3.60.21.10">
    <property type="match status" value="1"/>
</dbReference>
<sequence length="277" mass="31294">MAFDGEIRIAVMNDIHNSMEFIARFLQYWALKKIEVDYLIVCGDICDVRGVDQSDPQIVQDKIDVGKRIIAELEKACPTVLYVPGNHDPTTLFHNSMTHSVQLSENSVNLHRCVYHLAENLVVVGCGGSIPQYDKHICHKEGYPFENDEQFKKQLDEIMPDDGEIPTTKMTDSIIVVTHCGPSCSHTALKFSHKKSMLQTGSPSLSSKVENSIYRKRLTCVLHGHTHNSRGLVNHEMVPIINAGSIKVNQYFVTLSLREIKGNWKITDTSFHCFGYF</sequence>
<evidence type="ECO:0000313" key="3">
    <source>
        <dbReference type="Proteomes" id="UP000014680"/>
    </source>
</evidence>
<dbReference type="InterPro" id="IPR004843">
    <property type="entry name" value="Calcineurin-like_PHP"/>
</dbReference>
<dbReference type="GeneID" id="14882454"/>
<dbReference type="GO" id="GO:0016787">
    <property type="term" value="F:hydrolase activity"/>
    <property type="evidence" value="ECO:0007669"/>
    <property type="project" value="InterPro"/>
</dbReference>
<dbReference type="PANTHER" id="PTHR37523">
    <property type="entry name" value="METALLOPHOSPHOESTERASE"/>
    <property type="match status" value="1"/>
</dbReference>
<dbReference type="RefSeq" id="XP_004182839.1">
    <property type="nucleotide sequence ID" value="XM_004182791.1"/>
</dbReference>
<dbReference type="InterPro" id="IPR029052">
    <property type="entry name" value="Metallo-depent_PP-like"/>
</dbReference>
<gene>
    <name evidence="2" type="ORF">EIN_377180</name>
</gene>
<evidence type="ECO:0000259" key="1">
    <source>
        <dbReference type="Pfam" id="PF00149"/>
    </source>
</evidence>
<dbReference type="Pfam" id="PF00149">
    <property type="entry name" value="Metallophos"/>
    <property type="match status" value="1"/>
</dbReference>
<dbReference type="Proteomes" id="UP000014680">
    <property type="component" value="Unassembled WGS sequence"/>
</dbReference>
<feature type="domain" description="Calcineurin-like phosphoesterase" evidence="1">
    <location>
        <begin position="7"/>
        <end position="228"/>
    </location>
</feature>